<evidence type="ECO:0000256" key="2">
    <source>
        <dbReference type="ARBA" id="ARBA00004496"/>
    </source>
</evidence>
<dbReference type="Pfam" id="PF00300">
    <property type="entry name" value="His_Phos_1"/>
    <property type="match status" value="1"/>
</dbReference>
<dbReference type="InterPro" id="IPR014729">
    <property type="entry name" value="Rossmann-like_a/b/a_fold"/>
</dbReference>
<evidence type="ECO:0000256" key="1">
    <source>
        <dbReference type="ARBA" id="ARBA00001947"/>
    </source>
</evidence>
<dbReference type="SUPFAM" id="SSF50677">
    <property type="entry name" value="ValRS/IleRS/LeuRS editing domain"/>
    <property type="match status" value="1"/>
</dbReference>
<keyword evidence="7 15" id="KW-0479">Metal-binding</keyword>
<feature type="domain" description="Methionyl/Valyl/Leucyl/Isoleucyl-tRNA synthetase anticodon-binding" evidence="17">
    <location>
        <begin position="911"/>
        <end position="1053"/>
    </location>
</feature>
<evidence type="ECO:0000256" key="4">
    <source>
        <dbReference type="ARBA" id="ARBA00011245"/>
    </source>
</evidence>
<evidence type="ECO:0000256" key="14">
    <source>
        <dbReference type="ARBA" id="ARBA00048359"/>
    </source>
</evidence>
<dbReference type="Gene3D" id="3.40.50.620">
    <property type="entry name" value="HUPs"/>
    <property type="match status" value="2"/>
</dbReference>
<dbReference type="SUPFAM" id="SSF52374">
    <property type="entry name" value="Nucleotidylyl transferase"/>
    <property type="match status" value="1"/>
</dbReference>
<dbReference type="SMART" id="SM00855">
    <property type="entry name" value="PGAM"/>
    <property type="match status" value="1"/>
</dbReference>
<gene>
    <name evidence="15" type="primary">ileS</name>
    <name evidence="18" type="ORF">A3J47_01455</name>
</gene>
<evidence type="ECO:0000256" key="15">
    <source>
        <dbReference type="HAMAP-Rule" id="MF_02003"/>
    </source>
</evidence>
<dbReference type="InterPro" id="IPR033709">
    <property type="entry name" value="Anticodon_Ile_ABEc"/>
</dbReference>
<evidence type="ECO:0000259" key="17">
    <source>
        <dbReference type="Pfam" id="PF08264"/>
    </source>
</evidence>
<comment type="catalytic activity">
    <reaction evidence="14 15">
        <text>tRNA(Ile) + L-isoleucine + ATP = L-isoleucyl-tRNA(Ile) + AMP + diphosphate</text>
        <dbReference type="Rhea" id="RHEA:11060"/>
        <dbReference type="Rhea" id="RHEA-COMP:9666"/>
        <dbReference type="Rhea" id="RHEA-COMP:9695"/>
        <dbReference type="ChEBI" id="CHEBI:30616"/>
        <dbReference type="ChEBI" id="CHEBI:33019"/>
        <dbReference type="ChEBI" id="CHEBI:58045"/>
        <dbReference type="ChEBI" id="CHEBI:78442"/>
        <dbReference type="ChEBI" id="CHEBI:78528"/>
        <dbReference type="ChEBI" id="CHEBI:456215"/>
        <dbReference type="EC" id="6.1.1.5"/>
    </reaction>
</comment>
<dbReference type="Gene3D" id="3.90.740.10">
    <property type="entry name" value="Valyl/Leucyl/Isoleucyl-tRNA synthetase, editing domain"/>
    <property type="match status" value="1"/>
</dbReference>
<name>A0A1F8FPZ1_9BACT</name>
<feature type="domain" description="Aminoacyl-tRNA synthetase class Ia" evidence="16">
    <location>
        <begin position="11"/>
        <end position="498"/>
    </location>
</feature>
<evidence type="ECO:0000313" key="19">
    <source>
        <dbReference type="Proteomes" id="UP000176581"/>
    </source>
</evidence>
<dbReference type="PRINTS" id="PR00984">
    <property type="entry name" value="TRNASYNTHILE"/>
</dbReference>
<evidence type="ECO:0000256" key="5">
    <source>
        <dbReference type="ARBA" id="ARBA00022490"/>
    </source>
</evidence>
<evidence type="ECO:0000256" key="10">
    <source>
        <dbReference type="ARBA" id="ARBA00022840"/>
    </source>
</evidence>
<reference evidence="18 19" key="1">
    <citation type="journal article" date="2016" name="Nat. Commun.">
        <title>Thousands of microbial genomes shed light on interconnected biogeochemical processes in an aquifer system.</title>
        <authorList>
            <person name="Anantharaman K."/>
            <person name="Brown C.T."/>
            <person name="Hug L.A."/>
            <person name="Sharon I."/>
            <person name="Castelle C.J."/>
            <person name="Probst A.J."/>
            <person name="Thomas B.C."/>
            <person name="Singh A."/>
            <person name="Wilkins M.J."/>
            <person name="Karaoz U."/>
            <person name="Brodie E.L."/>
            <person name="Williams K.H."/>
            <person name="Hubbard S.S."/>
            <person name="Banfield J.F."/>
        </authorList>
    </citation>
    <scope>NUCLEOTIDE SEQUENCE [LARGE SCALE GENOMIC DNA]</scope>
</reference>
<organism evidence="18 19">
    <name type="scientific">Candidatus Yanofskybacteria bacterium RIFCSPHIGHO2_02_FULL_43_22</name>
    <dbReference type="NCBI Taxonomy" id="1802681"/>
    <lineage>
        <taxon>Bacteria</taxon>
        <taxon>Candidatus Yanofskyibacteriota</taxon>
    </lineage>
</organism>
<dbReference type="Pfam" id="PF00133">
    <property type="entry name" value="tRNA-synt_1"/>
    <property type="match status" value="2"/>
</dbReference>
<evidence type="ECO:0000256" key="11">
    <source>
        <dbReference type="ARBA" id="ARBA00022917"/>
    </source>
</evidence>
<comment type="caution">
    <text evidence="18">The sequence shown here is derived from an EMBL/GenBank/DDBJ whole genome shotgun (WGS) entry which is preliminary data.</text>
</comment>
<dbReference type="HAMAP" id="MF_02003">
    <property type="entry name" value="Ile_tRNA_synth_type2"/>
    <property type="match status" value="1"/>
</dbReference>
<comment type="function">
    <text evidence="13 15">Catalyzes the attachment of isoleucine to tRNA(Ile). As IleRS can inadvertently accommodate and process structurally similar amino acids such as valine, to avoid such errors it has two additional distinct tRNA(Ile)-dependent editing activities. One activity is designated as 'pretransfer' editing and involves the hydrolysis of activated Val-AMP. The other activity is designated 'posttransfer' editing and involves deacylation of mischarged Val-tRNA(Ile).</text>
</comment>
<dbReference type="InterPro" id="IPR002300">
    <property type="entry name" value="aa-tRNA-synth_Ia"/>
</dbReference>
<dbReference type="Gene3D" id="3.40.50.1240">
    <property type="entry name" value="Phosphoglycerate mutase-like"/>
    <property type="match status" value="1"/>
</dbReference>
<protein>
    <recommendedName>
        <fullName evidence="15">Isoleucine--tRNA ligase</fullName>
        <ecNumber evidence="15">6.1.1.5</ecNumber>
    </recommendedName>
    <alternativeName>
        <fullName evidence="15">Isoleucyl-tRNA synthetase</fullName>
        <shortName evidence="15">IleRS</shortName>
    </alternativeName>
</protein>
<evidence type="ECO:0000256" key="6">
    <source>
        <dbReference type="ARBA" id="ARBA00022598"/>
    </source>
</evidence>
<dbReference type="SUPFAM" id="SSF47323">
    <property type="entry name" value="Anticodon-binding domain of a subclass of class I aminoacyl-tRNA synthetases"/>
    <property type="match status" value="1"/>
</dbReference>
<feature type="short sequence motif" description="'KMSKS' region" evidence="15">
    <location>
        <begin position="815"/>
        <end position="819"/>
    </location>
</feature>
<dbReference type="InterPro" id="IPR009008">
    <property type="entry name" value="Val/Leu/Ile-tRNA-synth_edit"/>
</dbReference>
<dbReference type="GO" id="GO:0006428">
    <property type="term" value="P:isoleucyl-tRNA aminoacylation"/>
    <property type="evidence" value="ECO:0007669"/>
    <property type="project" value="UniProtKB-UniRule"/>
</dbReference>
<keyword evidence="11 15" id="KW-0648">Protein biosynthesis</keyword>
<dbReference type="InterPro" id="IPR001412">
    <property type="entry name" value="aa-tRNA-synth_I_CS"/>
</dbReference>
<evidence type="ECO:0000256" key="13">
    <source>
        <dbReference type="ARBA" id="ARBA00025217"/>
    </source>
</evidence>
<dbReference type="GO" id="GO:0005524">
    <property type="term" value="F:ATP binding"/>
    <property type="evidence" value="ECO:0007669"/>
    <property type="project" value="UniProtKB-UniRule"/>
</dbReference>
<dbReference type="EMBL" id="MGJV01000015">
    <property type="protein sequence ID" value="OGN15145.1"/>
    <property type="molecule type" value="Genomic_DNA"/>
</dbReference>
<dbReference type="Proteomes" id="UP000176581">
    <property type="component" value="Unassembled WGS sequence"/>
</dbReference>
<dbReference type="FunFam" id="3.40.50.620:FF:000063">
    <property type="entry name" value="Isoleucine--tRNA ligase"/>
    <property type="match status" value="1"/>
</dbReference>
<keyword evidence="5 15" id="KW-0963">Cytoplasm</keyword>
<dbReference type="InterPro" id="IPR002301">
    <property type="entry name" value="Ile-tRNA-ligase"/>
</dbReference>
<evidence type="ECO:0000256" key="3">
    <source>
        <dbReference type="ARBA" id="ARBA00007078"/>
    </source>
</evidence>
<dbReference type="PANTHER" id="PTHR42780:SF1">
    <property type="entry name" value="ISOLEUCINE--TRNA LIGASE, CYTOPLASMIC"/>
    <property type="match status" value="1"/>
</dbReference>
<dbReference type="GO" id="GO:0005737">
    <property type="term" value="C:cytoplasm"/>
    <property type="evidence" value="ECO:0007669"/>
    <property type="project" value="UniProtKB-SubCell"/>
</dbReference>
<keyword evidence="6 15" id="KW-0436">Ligase</keyword>
<dbReference type="AlphaFoldDB" id="A0A1F8FPZ1"/>
<comment type="domain">
    <text evidence="15">IleRS has two distinct active sites: one for aminoacylation and one for editing. The misactivated valine is translocated from the active site to the editing site, which sterically excludes the correctly activated isoleucine. The single editing site contains two valyl binding pockets, one specific for each substrate (Val-AMP or Val-tRNA(Ile)).</text>
</comment>
<feature type="domain" description="Aminoacyl-tRNA synthetase class Ia" evidence="16">
    <location>
        <begin position="700"/>
        <end position="848"/>
    </location>
</feature>
<proteinExistence type="inferred from homology"/>
<dbReference type="GO" id="GO:0002161">
    <property type="term" value="F:aminoacyl-tRNA deacylase activity"/>
    <property type="evidence" value="ECO:0007669"/>
    <property type="project" value="InterPro"/>
</dbReference>
<dbReference type="InterPro" id="IPR009080">
    <property type="entry name" value="tRNAsynth_Ia_anticodon-bd"/>
</dbReference>
<comment type="subcellular location">
    <subcellularLocation>
        <location evidence="2 15">Cytoplasm</location>
    </subcellularLocation>
</comment>
<comment type="similarity">
    <text evidence="3 15">Belongs to the class-I aminoacyl-tRNA synthetase family. IleS type 2 subfamily.</text>
</comment>
<evidence type="ECO:0000256" key="7">
    <source>
        <dbReference type="ARBA" id="ARBA00022723"/>
    </source>
</evidence>
<accession>A0A1F8FPZ1</accession>
<evidence type="ECO:0000256" key="12">
    <source>
        <dbReference type="ARBA" id="ARBA00023146"/>
    </source>
</evidence>
<dbReference type="Pfam" id="PF19302">
    <property type="entry name" value="DUF5915"/>
    <property type="match status" value="1"/>
</dbReference>
<dbReference type="GO" id="GO:0008270">
    <property type="term" value="F:zinc ion binding"/>
    <property type="evidence" value="ECO:0007669"/>
    <property type="project" value="UniProtKB-UniRule"/>
</dbReference>
<keyword evidence="10 15" id="KW-0067">ATP-binding</keyword>
<dbReference type="PANTHER" id="PTHR42780">
    <property type="entry name" value="SOLEUCYL-TRNA SYNTHETASE"/>
    <property type="match status" value="1"/>
</dbReference>
<dbReference type="GO" id="GO:0000049">
    <property type="term" value="F:tRNA binding"/>
    <property type="evidence" value="ECO:0007669"/>
    <property type="project" value="InterPro"/>
</dbReference>
<evidence type="ECO:0000256" key="8">
    <source>
        <dbReference type="ARBA" id="ARBA00022741"/>
    </source>
</evidence>
<keyword evidence="9 15" id="KW-0862">Zinc</keyword>
<dbReference type="InterPro" id="IPR013078">
    <property type="entry name" value="His_Pase_superF_clade-1"/>
</dbReference>
<dbReference type="CDD" id="cd07067">
    <property type="entry name" value="HP_PGM_like"/>
    <property type="match status" value="1"/>
</dbReference>
<dbReference type="InterPro" id="IPR023586">
    <property type="entry name" value="Ile-tRNA-ligase_type2"/>
</dbReference>
<evidence type="ECO:0000256" key="9">
    <source>
        <dbReference type="ARBA" id="ARBA00022833"/>
    </source>
</evidence>
<sequence>MPDLRKVEQKTLSFWKENKIFDKSLENRKKAKRFVFFEGPPTANGLPHIGHFITRVYKDLYGRYKTMRGFYVLRRAGWDTHGLPVEIEVEKELGFKNKKDIEKYGIAEFNKKAKENVWKYKAEWEEMTRRTGFWLDTDNPYITYENKYIESLWAIIKKIWDKKLLYLAHRVVPFCTRCGTPLSSHEVAQGYKTVTDKSVTVKFLISNDKLQKNLKSQISNLKTYILAWTTTPWTLPGNVALAVGKDIEYALVESNGENYILAKDLVEKVFGSEATALLRYNPTILKGSDLVGMEYEPLFNIEKLKSDKSYRIYDADFVSTEEGTGVVHTAVMYGEDDYNLGTKVGLPKFHTVDERGKFIDVSKELDGGYVKDHETEELVIRELEIRNSLFKVENFEHDYPFCWRCDTPLIYYAKESWFIKMSALRDKLLKNNSKVNWTPAHIKEGRFGQWLKEGKDWAFSRERYWGTPLPVWKCGDCGEFLTVGSMDDLEKYRYKPKNEFYILRHGHSEKNGKEGREIISSQVEVDKYHLTKDGKEQVKKAAKKLKKTGKFDLIIVSPFIRTQETAEIVAKELGLGFKTELLLGEFQHGALCEGRTHDFCVTNHMPSQAWEIKTADGESWKDVRRRMSGVLRKLDEQHGDKKILIVSHGDPLWLLEAFTLGLSPKETVTLREKDYPSQGELRKIDLKNWPYDDDGELDLHRPYIDRIELKCKKCGGKMAKAPDLIDVWFDSGAMPYAQWHWPFKDQQPTTNNQQQYADNEKMFKEQFPADFIVEAIDQTRGWFYTLLAISTLLDKGTPYKNVMVLGHSLDEKGRKMSKKLKNFVPVMELIDKYGADVLRWYFLSSMAMGESKSVISKEIDDKLKGFMATLDNCVRFYELYNDQFKDYELRITHSDLIRNSQSAIRQWNLLDKWILSRLNGLIAETTDNLDNYDPTSAARAIEKFVIEDLSNWWLRRSRKRKEALGLLRFLVLELAKVMAPFTPFIAEDIHKRLHGGHNLGTESIHLHDWPEVNKKLIDKKLEDEMDKVRKIVTAGLALRKEKQIKVRQPLASVAIRSDPFGDSRSDLERLIKEELNVKEVVYDSNQKEDIVLDTELTQLLIYEGYARELMRQIQDMRKEAKYRLDDRVFGQWHSDDESVSEAIRRWSDEIKKEVLLSEFHNGQHDGKAYDVEKETELAPQRGIWVGIRK</sequence>
<comment type="cofactor">
    <cofactor evidence="1 15">
        <name>Zn(2+)</name>
        <dbReference type="ChEBI" id="CHEBI:29105"/>
    </cofactor>
</comment>
<dbReference type="InterPro" id="IPR029033">
    <property type="entry name" value="His_PPase_superfam"/>
</dbReference>
<dbReference type="Gene3D" id="1.10.730.10">
    <property type="entry name" value="Isoleucyl-tRNA Synthetase, Domain 1"/>
    <property type="match status" value="1"/>
</dbReference>
<dbReference type="InterPro" id="IPR013155">
    <property type="entry name" value="M/V/L/I-tRNA-synth_anticd-bd"/>
</dbReference>
<feature type="short sequence motif" description="'HIGH' region" evidence="15">
    <location>
        <begin position="41"/>
        <end position="51"/>
    </location>
</feature>
<dbReference type="SUPFAM" id="SSF53254">
    <property type="entry name" value="Phosphoglycerate mutase-like"/>
    <property type="match status" value="1"/>
</dbReference>
<dbReference type="PROSITE" id="PS00178">
    <property type="entry name" value="AA_TRNA_LIGASE_I"/>
    <property type="match status" value="1"/>
</dbReference>
<keyword evidence="8 15" id="KW-0547">Nucleotide-binding</keyword>
<evidence type="ECO:0000313" key="18">
    <source>
        <dbReference type="EMBL" id="OGN15145.1"/>
    </source>
</evidence>
<dbReference type="Pfam" id="PF08264">
    <property type="entry name" value="Anticodon_1"/>
    <property type="match status" value="1"/>
</dbReference>
<dbReference type="CDD" id="cd07961">
    <property type="entry name" value="Anticodon_Ia_Ile_ABEc"/>
    <property type="match status" value="1"/>
</dbReference>
<keyword evidence="12 15" id="KW-0030">Aminoacyl-tRNA synthetase</keyword>
<feature type="binding site" evidence="15">
    <location>
        <position position="818"/>
    </location>
    <ligand>
        <name>ATP</name>
        <dbReference type="ChEBI" id="CHEBI:30616"/>
    </ligand>
</feature>
<comment type="subunit">
    <text evidence="4 15">Monomer.</text>
</comment>
<dbReference type="GO" id="GO:0004822">
    <property type="term" value="F:isoleucine-tRNA ligase activity"/>
    <property type="evidence" value="ECO:0007669"/>
    <property type="project" value="UniProtKB-UniRule"/>
</dbReference>
<dbReference type="EC" id="6.1.1.5" evidence="15"/>
<evidence type="ECO:0000259" key="16">
    <source>
        <dbReference type="Pfam" id="PF00133"/>
    </source>
</evidence>